<dbReference type="Proteomes" id="UP000761534">
    <property type="component" value="Unassembled WGS sequence"/>
</dbReference>
<dbReference type="EMBL" id="SWFS01000097">
    <property type="protein sequence ID" value="KAA8916508.1"/>
    <property type="molecule type" value="Genomic_DNA"/>
</dbReference>
<evidence type="ECO:0000259" key="2">
    <source>
        <dbReference type="PROSITE" id="PS50181"/>
    </source>
</evidence>
<dbReference type="PROSITE" id="PS50181">
    <property type="entry name" value="FBOX"/>
    <property type="match status" value="1"/>
</dbReference>
<dbReference type="AlphaFoldDB" id="A0A642V9J9"/>
<reference evidence="3" key="1">
    <citation type="journal article" date="2019" name="G3 (Bethesda)">
        <title>Genome Assemblies of Two Rare Opportunistic Yeast Pathogens: Diutina rugosa (syn. Candida rugosa) and Trichomonascus ciferrii (syn. Candida ciferrii).</title>
        <authorList>
            <person name="Mixao V."/>
            <person name="Saus E."/>
            <person name="Hansen A.P."/>
            <person name="Lass-Florl C."/>
            <person name="Gabaldon T."/>
        </authorList>
    </citation>
    <scope>NUCLEOTIDE SEQUENCE</scope>
    <source>
        <strain evidence="3">CBS 4856</strain>
    </source>
</reference>
<organism evidence="3 4">
    <name type="scientific">Trichomonascus ciferrii</name>
    <dbReference type="NCBI Taxonomy" id="44093"/>
    <lineage>
        <taxon>Eukaryota</taxon>
        <taxon>Fungi</taxon>
        <taxon>Dikarya</taxon>
        <taxon>Ascomycota</taxon>
        <taxon>Saccharomycotina</taxon>
        <taxon>Dipodascomycetes</taxon>
        <taxon>Dipodascales</taxon>
        <taxon>Trichomonascaceae</taxon>
        <taxon>Trichomonascus</taxon>
        <taxon>Trichomonascus ciferrii complex</taxon>
    </lineage>
</organism>
<sequence>MKGSDYPDDVLVIVFRLCSMKDLISFRLVARQWKSVVDGMGLVSFYLSDFCDFGGKTEKKLWLVLSEKASSYQWESSAYAMVPETVGWYKWKEVKFDEVFKSGQNGLDFALTNVKTVGMRLGGGNNGLLKSKILIKLLKMAEGVVQRPRLEWLYLEDIVYPEQSKVVNVIRSSRLRLKAYASFILSPVIMAPVILSEKFTMIGLEFGAFSRSWGIYPSRTFLLKPPVEIIRIRHTKLRRNQSLDIAPIWKFLNGCERIDTFILECRVRGAPPNQKIFPPVVRKLVAWNCGECDLYQVDNAPLVSYLEEIHGFYDCGLLTKVVHPNLKRLYARHPRDGFWVPMRLWHNLPAVEIIATDHENDEVGIIPMLAAFQFTAAHTLYYKLPFGFNFNPMILQYLMRLPTLRTLHLHLSGAAKSYYLNNLDTPNIVASAKDLLSRIILYCPDITTLTLGGAFDYYFSLESWLKPPNPRTTDEFNPFNERSSSQVDLDLFKTLPITREQPTPTTPLSPTTNPGSIILD</sequence>
<feature type="domain" description="F-box" evidence="2">
    <location>
        <begin position="1"/>
        <end position="49"/>
    </location>
</feature>
<keyword evidence="4" id="KW-1185">Reference proteome</keyword>
<feature type="compositionally biased region" description="Low complexity" evidence="1">
    <location>
        <begin position="502"/>
        <end position="514"/>
    </location>
</feature>
<dbReference type="InterPro" id="IPR036047">
    <property type="entry name" value="F-box-like_dom_sf"/>
</dbReference>
<dbReference type="VEuPathDB" id="FungiDB:TRICI_001371"/>
<dbReference type="InterPro" id="IPR001810">
    <property type="entry name" value="F-box_dom"/>
</dbReference>
<dbReference type="SUPFAM" id="SSF81383">
    <property type="entry name" value="F-box domain"/>
    <property type="match status" value="1"/>
</dbReference>
<evidence type="ECO:0000313" key="4">
    <source>
        <dbReference type="Proteomes" id="UP000761534"/>
    </source>
</evidence>
<feature type="region of interest" description="Disordered" evidence="1">
    <location>
        <begin position="499"/>
        <end position="520"/>
    </location>
</feature>
<evidence type="ECO:0000313" key="3">
    <source>
        <dbReference type="EMBL" id="KAA8916508.1"/>
    </source>
</evidence>
<accession>A0A642V9J9</accession>
<evidence type="ECO:0000256" key="1">
    <source>
        <dbReference type="SAM" id="MobiDB-lite"/>
    </source>
</evidence>
<gene>
    <name evidence="3" type="ORF">TRICI_001371</name>
</gene>
<name>A0A642V9J9_9ASCO</name>
<dbReference type="Pfam" id="PF00646">
    <property type="entry name" value="F-box"/>
    <property type="match status" value="1"/>
</dbReference>
<comment type="caution">
    <text evidence="3">The sequence shown here is derived from an EMBL/GenBank/DDBJ whole genome shotgun (WGS) entry which is preliminary data.</text>
</comment>
<protein>
    <recommendedName>
        <fullName evidence="2">F-box domain-containing protein</fullName>
    </recommendedName>
</protein>
<proteinExistence type="predicted"/>